<dbReference type="Gene3D" id="1.10.3910.10">
    <property type="entry name" value="SP0561-like"/>
    <property type="match status" value="1"/>
</dbReference>
<comment type="caution">
    <text evidence="1">The sequence shown here is derived from an EMBL/GenBank/DDBJ whole genome shotgun (WGS) entry which is preliminary data.</text>
</comment>
<gene>
    <name evidence="1" type="ORF">ENF18_01465</name>
</gene>
<sequence length="73" mass="8114">MKLPITGDTLIEDVVRAYPKSVSVFLEFGIRAIVCGDVIWGTIKDEAERVGADLDKLLEALNKLTEERQIPTI</sequence>
<evidence type="ECO:0000313" key="1">
    <source>
        <dbReference type="EMBL" id="HDI82443.1"/>
    </source>
</evidence>
<proteinExistence type="predicted"/>
<dbReference type="InterPro" id="IPR038062">
    <property type="entry name" value="ScdA-like_N_sf"/>
</dbReference>
<organism evidence="1">
    <name type="scientific">candidate division WOR-3 bacterium</name>
    <dbReference type="NCBI Taxonomy" id="2052148"/>
    <lineage>
        <taxon>Bacteria</taxon>
        <taxon>Bacteria division WOR-3</taxon>
    </lineage>
</organism>
<dbReference type="Proteomes" id="UP000885847">
    <property type="component" value="Unassembled WGS sequence"/>
</dbReference>
<reference evidence="1" key="1">
    <citation type="journal article" date="2020" name="mSystems">
        <title>Genome- and Community-Level Interaction Insights into Carbon Utilization and Element Cycling Functions of Hydrothermarchaeota in Hydrothermal Sediment.</title>
        <authorList>
            <person name="Zhou Z."/>
            <person name="Liu Y."/>
            <person name="Xu W."/>
            <person name="Pan J."/>
            <person name="Luo Z.H."/>
            <person name="Li M."/>
        </authorList>
    </citation>
    <scope>NUCLEOTIDE SEQUENCE [LARGE SCALE GENOMIC DNA]</scope>
    <source>
        <strain evidence="1">HyVt-102</strain>
    </source>
</reference>
<name>A0A7C0ZGL5_UNCW3</name>
<accession>A0A7C0ZGL5</accession>
<dbReference type="AlphaFoldDB" id="A0A7C0ZGL5"/>
<protein>
    <submittedName>
        <fullName evidence="1">DUF1858 domain-containing protein</fullName>
    </submittedName>
</protein>
<dbReference type="EMBL" id="DQWE01000063">
    <property type="protein sequence ID" value="HDI82443.1"/>
    <property type="molecule type" value="Genomic_DNA"/>
</dbReference>
<dbReference type="SUPFAM" id="SSF140683">
    <property type="entry name" value="SP0561-like"/>
    <property type="match status" value="1"/>
</dbReference>